<dbReference type="PANTHER" id="PTHR35457:SF1">
    <property type="entry name" value="HEME A SYNTHASE"/>
    <property type="match status" value="1"/>
</dbReference>
<keyword evidence="4" id="KW-0479">Metal-binding</keyword>
<feature type="transmembrane region" description="Helical" evidence="12">
    <location>
        <begin position="7"/>
        <end position="27"/>
    </location>
</feature>
<feature type="transmembrane region" description="Helical" evidence="12">
    <location>
        <begin position="247"/>
        <end position="266"/>
    </location>
</feature>
<sequence length="306" mass="33970">MNDKYLKLLSVTGTISVLIVVLMGALVTNTGSAYGCGNNWPLCNGQVIPNAETHQTWIEFSHRAVSGIASLLVVIQAVLLWFRFKKVWSGRFLVLASVFFIFLQAFLGMAAVVWGQSSVVLALHFGISLLSFASMLLLTCLVFETSKANRHLFAFSVHTPMKWNLILLGIYSYLLIYSGAFVRHTESSLGCTDFPLCNGRVLPDPLISKAGVQYLHRLLALGLIIWLIGTLIVILRKYKNQVKLSNLLFFAIICIALQAASGVFIITTKMNLLFLLLHALFVTGYFGILTILILFGLRPDKYVPKH</sequence>
<organism evidence="13 14">
    <name type="scientific">Sporolactobacillus mangiferae</name>
    <dbReference type="NCBI Taxonomy" id="2940498"/>
    <lineage>
        <taxon>Bacteria</taxon>
        <taxon>Bacillati</taxon>
        <taxon>Bacillota</taxon>
        <taxon>Bacilli</taxon>
        <taxon>Bacillales</taxon>
        <taxon>Sporolactobacillaceae</taxon>
        <taxon>Sporolactobacillus</taxon>
    </lineage>
</organism>
<evidence type="ECO:0000313" key="13">
    <source>
        <dbReference type="EMBL" id="MCL1630969.1"/>
    </source>
</evidence>
<keyword evidence="6" id="KW-0560">Oxidoreductase</keyword>
<evidence type="ECO:0000256" key="2">
    <source>
        <dbReference type="ARBA" id="ARBA00022475"/>
    </source>
</evidence>
<reference evidence="13 14" key="1">
    <citation type="submission" date="2022-05" db="EMBL/GenBank/DDBJ databases">
        <title>Sporolactobacillus sp nov CPB3-1, isolated from tree bark (Mangifera indica L.).</title>
        <authorList>
            <person name="Phuengjayaem S."/>
            <person name="Tanasupawat S."/>
        </authorList>
    </citation>
    <scope>NUCLEOTIDE SEQUENCE [LARGE SCALE GENOMIC DNA]</scope>
    <source>
        <strain evidence="13 14">CPB3-1</strain>
    </source>
</reference>
<feature type="transmembrane region" description="Helical" evidence="12">
    <location>
        <begin position="214"/>
        <end position="235"/>
    </location>
</feature>
<evidence type="ECO:0000256" key="3">
    <source>
        <dbReference type="ARBA" id="ARBA00022692"/>
    </source>
</evidence>
<evidence type="ECO:0000256" key="10">
    <source>
        <dbReference type="ARBA" id="ARBA00023157"/>
    </source>
</evidence>
<evidence type="ECO:0000256" key="1">
    <source>
        <dbReference type="ARBA" id="ARBA00004141"/>
    </source>
</evidence>
<evidence type="ECO:0000313" key="14">
    <source>
        <dbReference type="Proteomes" id="UP001203004"/>
    </source>
</evidence>
<evidence type="ECO:0000256" key="12">
    <source>
        <dbReference type="SAM" id="Phobius"/>
    </source>
</evidence>
<feature type="transmembrane region" description="Helical" evidence="12">
    <location>
        <begin position="121"/>
        <end position="143"/>
    </location>
</feature>
<evidence type="ECO:0000256" key="8">
    <source>
        <dbReference type="ARBA" id="ARBA00023133"/>
    </source>
</evidence>
<feature type="transmembrane region" description="Helical" evidence="12">
    <location>
        <begin position="64"/>
        <end position="82"/>
    </location>
</feature>
<evidence type="ECO:0000256" key="6">
    <source>
        <dbReference type="ARBA" id="ARBA00023002"/>
    </source>
</evidence>
<feature type="transmembrane region" description="Helical" evidence="12">
    <location>
        <begin position="272"/>
        <end position="297"/>
    </location>
</feature>
<proteinExistence type="predicted"/>
<comment type="caution">
    <text evidence="13">The sequence shown here is derived from an EMBL/GenBank/DDBJ whole genome shotgun (WGS) entry which is preliminary data.</text>
</comment>
<accession>A0ABT0M7X8</accession>
<feature type="transmembrane region" description="Helical" evidence="12">
    <location>
        <begin position="163"/>
        <end position="182"/>
    </location>
</feature>
<gene>
    <name evidence="13" type="ORF">M3N64_03290</name>
</gene>
<keyword evidence="10" id="KW-1015">Disulfide bond</keyword>
<evidence type="ECO:0000256" key="11">
    <source>
        <dbReference type="ARBA" id="ARBA00023444"/>
    </source>
</evidence>
<dbReference type="Pfam" id="PF02628">
    <property type="entry name" value="COX15-CtaA"/>
    <property type="match status" value="1"/>
</dbReference>
<dbReference type="InterPro" id="IPR050450">
    <property type="entry name" value="COX15/CtaA_HemeA_synthase"/>
</dbReference>
<evidence type="ECO:0000256" key="5">
    <source>
        <dbReference type="ARBA" id="ARBA00022989"/>
    </source>
</evidence>
<dbReference type="EMBL" id="JAMAST010000002">
    <property type="protein sequence ID" value="MCL1630969.1"/>
    <property type="molecule type" value="Genomic_DNA"/>
</dbReference>
<keyword evidence="7" id="KW-0408">Iron</keyword>
<feature type="transmembrane region" description="Helical" evidence="12">
    <location>
        <begin position="94"/>
        <end position="115"/>
    </location>
</feature>
<evidence type="ECO:0000256" key="9">
    <source>
        <dbReference type="ARBA" id="ARBA00023136"/>
    </source>
</evidence>
<evidence type="ECO:0000256" key="4">
    <source>
        <dbReference type="ARBA" id="ARBA00022723"/>
    </source>
</evidence>
<keyword evidence="9 12" id="KW-0472">Membrane</keyword>
<keyword evidence="14" id="KW-1185">Reference proteome</keyword>
<name>A0ABT0M7X8_9BACL</name>
<dbReference type="Proteomes" id="UP001203004">
    <property type="component" value="Unassembled WGS sequence"/>
</dbReference>
<dbReference type="RefSeq" id="WP_249097700.1">
    <property type="nucleotide sequence ID" value="NZ_JAMAST010000002.1"/>
</dbReference>
<keyword evidence="3 12" id="KW-0812">Transmembrane</keyword>
<keyword evidence="8" id="KW-0350">Heme biosynthesis</keyword>
<comment type="subcellular location">
    <subcellularLocation>
        <location evidence="1">Membrane</location>
        <topology evidence="1">Multi-pass membrane protein</topology>
    </subcellularLocation>
</comment>
<dbReference type="PANTHER" id="PTHR35457">
    <property type="entry name" value="HEME A SYNTHASE"/>
    <property type="match status" value="1"/>
</dbReference>
<keyword evidence="2" id="KW-1003">Cell membrane</keyword>
<comment type="pathway">
    <text evidence="11">Porphyrin-containing compound metabolism.</text>
</comment>
<evidence type="ECO:0000256" key="7">
    <source>
        <dbReference type="ARBA" id="ARBA00023004"/>
    </source>
</evidence>
<protein>
    <submittedName>
        <fullName evidence="13">Heme A synthase</fullName>
    </submittedName>
</protein>
<keyword evidence="5 12" id="KW-1133">Transmembrane helix</keyword>
<dbReference type="InterPro" id="IPR003780">
    <property type="entry name" value="COX15/CtaA_fam"/>
</dbReference>